<dbReference type="Proteomes" id="UP000799324">
    <property type="component" value="Unassembled WGS sequence"/>
</dbReference>
<evidence type="ECO:0000256" key="1">
    <source>
        <dbReference type="SAM" id="MobiDB-lite"/>
    </source>
</evidence>
<accession>A0A6A6SWA2</accession>
<reference evidence="2" key="1">
    <citation type="journal article" date="2020" name="Stud. Mycol.">
        <title>101 Dothideomycetes genomes: a test case for predicting lifestyles and emergence of pathogens.</title>
        <authorList>
            <person name="Haridas S."/>
            <person name="Albert R."/>
            <person name="Binder M."/>
            <person name="Bloem J."/>
            <person name="Labutti K."/>
            <person name="Salamov A."/>
            <person name="Andreopoulos B."/>
            <person name="Baker S."/>
            <person name="Barry K."/>
            <person name="Bills G."/>
            <person name="Bluhm B."/>
            <person name="Cannon C."/>
            <person name="Castanera R."/>
            <person name="Culley D."/>
            <person name="Daum C."/>
            <person name="Ezra D."/>
            <person name="Gonzalez J."/>
            <person name="Henrissat B."/>
            <person name="Kuo A."/>
            <person name="Liang C."/>
            <person name="Lipzen A."/>
            <person name="Lutzoni F."/>
            <person name="Magnuson J."/>
            <person name="Mondo S."/>
            <person name="Nolan M."/>
            <person name="Ohm R."/>
            <person name="Pangilinan J."/>
            <person name="Park H.-J."/>
            <person name="Ramirez L."/>
            <person name="Alfaro M."/>
            <person name="Sun H."/>
            <person name="Tritt A."/>
            <person name="Yoshinaga Y."/>
            <person name="Zwiers L.-H."/>
            <person name="Turgeon B."/>
            <person name="Goodwin S."/>
            <person name="Spatafora J."/>
            <person name="Crous P."/>
            <person name="Grigoriev I."/>
        </authorList>
    </citation>
    <scope>NUCLEOTIDE SEQUENCE</scope>
    <source>
        <strain evidence="2">CBS 122681</strain>
    </source>
</reference>
<organism evidence="2 3">
    <name type="scientific">Lophiostoma macrostomum CBS 122681</name>
    <dbReference type="NCBI Taxonomy" id="1314788"/>
    <lineage>
        <taxon>Eukaryota</taxon>
        <taxon>Fungi</taxon>
        <taxon>Dikarya</taxon>
        <taxon>Ascomycota</taxon>
        <taxon>Pezizomycotina</taxon>
        <taxon>Dothideomycetes</taxon>
        <taxon>Pleosporomycetidae</taxon>
        <taxon>Pleosporales</taxon>
        <taxon>Lophiostomataceae</taxon>
        <taxon>Lophiostoma</taxon>
    </lineage>
</organism>
<feature type="region of interest" description="Disordered" evidence="1">
    <location>
        <begin position="347"/>
        <end position="442"/>
    </location>
</feature>
<feature type="compositionally biased region" description="Polar residues" evidence="1">
    <location>
        <begin position="406"/>
        <end position="415"/>
    </location>
</feature>
<sequence>MVVSHSHPLSETDELHKMLRDLLGGLQVDFRLRNLPGSGKSRVTDVYCPEVRRSPLRDSLNVNHLDVVSCWKGLSFHQASEIAYWESTFKSCLEDTAFDAIAAAFAMFLERLKKRTGRPLTPRMILTALKKFLSANARYRPIDVSVPDLVTDMIAKFFKDGHNRVFRWFTSTRNLPAAIYNFIRTRDCFVDSFQYPKLELTLTCEIPETGGLHIVGDVHWQLPIIDFINLPVKLPAGAEYRITPAYREPVLSEIFTTFPIAPEFIVSSKILPHVWDSYKHCFRTMVPVEESQKKLRQVMAKSVGGCQELESLETTFSAKLVTAFPDGVRFEQTTRYSIKLEVEPKPPTIHLHPTRHTSWTLRVPPNNADLTPTEDTVSVHLSPPWKLSPGPEHQDTQPSPPRVSSWMPSYSNTPQSKRRRDSIVDDDSMSVDSPHTSSVDRSLRSAAVTAIFEQPRNVSGPPYAPRASTEYTWPRQADTLSYMWPPAPALRNDDKLSHNVDCSSDSSMSTNLDPLFDDKMGQGLRNLEPLRGRSRHRIDCFDSLRDSCINASCDATKSTVPRTPFGPRGVDPFDRSDPANVVNDKLTGISQPDATWSIEATPGSPIESTTVPPGRNSVPQKRKATKQVTATAAAMFKLGQVFAEQRLALEEMERQGIEVADKRQRISSFANVQDQDAEQAVSIIGMDERMEFEDDVARLANTKTETGPLGEACGTCLPSPTESSRWFERLKEMENGENTAFGGDGAAVSMSHAVLWNVSKSRAYETADGKGKVMPGLKKKGSVKRMVFVKQRPLIATQASHSATAFDQAADSTTTSITKGKYILVDPMLWDSPFLSPTQAPVPVLNPSIRTKEKRDTIDVEEAQRRIRENYDEFVKDKEERERRGSEGLQVDGNGHGMGDGVMDEDVRAMEQIFLAESASGSEVASAGSTEEGDALGMRMETGMGIKEGEEKETVWEDEGSAMDEGDGIAMIEMLEV</sequence>
<proteinExistence type="predicted"/>
<feature type="region of interest" description="Disordered" evidence="1">
    <location>
        <begin position="878"/>
        <end position="898"/>
    </location>
</feature>
<gene>
    <name evidence="2" type="ORF">K491DRAFT_719977</name>
</gene>
<feature type="region of interest" description="Disordered" evidence="1">
    <location>
        <begin position="595"/>
        <end position="622"/>
    </location>
</feature>
<dbReference type="AlphaFoldDB" id="A0A6A6SWA2"/>
<evidence type="ECO:0000313" key="3">
    <source>
        <dbReference type="Proteomes" id="UP000799324"/>
    </source>
</evidence>
<protein>
    <submittedName>
        <fullName evidence="2">Uncharacterized protein</fullName>
    </submittedName>
</protein>
<dbReference type="OrthoDB" id="5330058at2759"/>
<keyword evidence="3" id="KW-1185">Reference proteome</keyword>
<evidence type="ECO:0000313" key="2">
    <source>
        <dbReference type="EMBL" id="KAF2651271.1"/>
    </source>
</evidence>
<name>A0A6A6SWA2_9PLEO</name>
<dbReference type="EMBL" id="MU004430">
    <property type="protein sequence ID" value="KAF2651271.1"/>
    <property type="molecule type" value="Genomic_DNA"/>
</dbReference>